<sequence>MYPFAGLLVIVFFRFSLPLAEGAILNVSPPNDTLHGLREHSTENIHEFDPRDGWQTVNITNLHYKYSRVSPQSGAITNNTKLPQRPSGRLLKKPAAPRVSQMKPEPKKNGIGATVKGLVHDIASMVGLGPSQPVTITWYTGHDLENPSCWSNSDWTPTDQSMVAALTEEGWEGKPGCFKFLELCNSAGVCVFVRVVDTCAGCARGSKHVDLTKEAFTRLAALEEGILTVQMRSASEPKDWDRALWGPQTV</sequence>
<reference evidence="1" key="1">
    <citation type="journal article" date="2021" name="New Phytol.">
        <title>Evolutionary innovations through gain and loss of genes in the ectomycorrhizal Boletales.</title>
        <authorList>
            <person name="Wu G."/>
            <person name="Miyauchi S."/>
            <person name="Morin E."/>
            <person name="Kuo A."/>
            <person name="Drula E."/>
            <person name="Varga T."/>
            <person name="Kohler A."/>
            <person name="Feng B."/>
            <person name="Cao Y."/>
            <person name="Lipzen A."/>
            <person name="Daum C."/>
            <person name="Hundley H."/>
            <person name="Pangilinan J."/>
            <person name="Johnson J."/>
            <person name="Barry K."/>
            <person name="LaButti K."/>
            <person name="Ng V."/>
            <person name="Ahrendt S."/>
            <person name="Min B."/>
            <person name="Choi I.G."/>
            <person name="Park H."/>
            <person name="Plett J.M."/>
            <person name="Magnuson J."/>
            <person name="Spatafora J.W."/>
            <person name="Nagy L.G."/>
            <person name="Henrissat B."/>
            <person name="Grigoriev I.V."/>
            <person name="Yang Z.L."/>
            <person name="Xu J."/>
            <person name="Martin F.M."/>
        </authorList>
    </citation>
    <scope>NUCLEOTIDE SEQUENCE</scope>
    <source>
        <strain evidence="1">ATCC 28755</strain>
    </source>
</reference>
<accession>A0ACB8ASM5</accession>
<proteinExistence type="predicted"/>
<comment type="caution">
    <text evidence="1">The sequence shown here is derived from an EMBL/GenBank/DDBJ whole genome shotgun (WGS) entry which is preliminary data.</text>
</comment>
<organism evidence="1 2">
    <name type="scientific">Hygrophoropsis aurantiaca</name>
    <dbReference type="NCBI Taxonomy" id="72124"/>
    <lineage>
        <taxon>Eukaryota</taxon>
        <taxon>Fungi</taxon>
        <taxon>Dikarya</taxon>
        <taxon>Basidiomycota</taxon>
        <taxon>Agaricomycotina</taxon>
        <taxon>Agaricomycetes</taxon>
        <taxon>Agaricomycetidae</taxon>
        <taxon>Boletales</taxon>
        <taxon>Coniophorineae</taxon>
        <taxon>Hygrophoropsidaceae</taxon>
        <taxon>Hygrophoropsis</taxon>
    </lineage>
</organism>
<name>A0ACB8ASM5_9AGAM</name>
<keyword evidence="2" id="KW-1185">Reference proteome</keyword>
<dbReference type="EMBL" id="MU267593">
    <property type="protein sequence ID" value="KAH7916205.1"/>
    <property type="molecule type" value="Genomic_DNA"/>
</dbReference>
<dbReference type="Proteomes" id="UP000790377">
    <property type="component" value="Unassembled WGS sequence"/>
</dbReference>
<evidence type="ECO:0000313" key="2">
    <source>
        <dbReference type="Proteomes" id="UP000790377"/>
    </source>
</evidence>
<evidence type="ECO:0000313" key="1">
    <source>
        <dbReference type="EMBL" id="KAH7916205.1"/>
    </source>
</evidence>
<gene>
    <name evidence="1" type="ORF">BJ138DRAFT_1176072</name>
</gene>
<protein>
    <submittedName>
        <fullName evidence="1">Uncharacterized protein</fullName>
    </submittedName>
</protein>